<accession>A0ABY9S6B8</accession>
<dbReference type="RefSeq" id="WP_309874580.1">
    <property type="nucleotide sequence ID" value="NZ_CP133838.1"/>
</dbReference>
<proteinExistence type="predicted"/>
<dbReference type="Proteomes" id="UP001246690">
    <property type="component" value="Chromosome"/>
</dbReference>
<name>A0ABY9S6B8_9ENTR</name>
<sequence length="81" mass="8540">MSRRVVMVLIAALFLALSLISRFLSLMIAGLSVSGSGCGAQCSANMEFFQNAGLVFLVLALVMAVIAIISPGKNKKVNHND</sequence>
<feature type="transmembrane region" description="Helical" evidence="1">
    <location>
        <begin position="48"/>
        <end position="69"/>
    </location>
</feature>
<gene>
    <name evidence="2" type="ORF">RHD99_13910</name>
</gene>
<keyword evidence="1" id="KW-1133">Transmembrane helix</keyword>
<organism evidence="2 3">
    <name type="scientific">Buttiauxella selenatireducens</name>
    <dbReference type="NCBI Taxonomy" id="3073902"/>
    <lineage>
        <taxon>Bacteria</taxon>
        <taxon>Pseudomonadati</taxon>
        <taxon>Pseudomonadota</taxon>
        <taxon>Gammaproteobacteria</taxon>
        <taxon>Enterobacterales</taxon>
        <taxon>Enterobacteriaceae</taxon>
        <taxon>Buttiauxella</taxon>
    </lineage>
</organism>
<keyword evidence="1" id="KW-0472">Membrane</keyword>
<evidence type="ECO:0000256" key="1">
    <source>
        <dbReference type="SAM" id="Phobius"/>
    </source>
</evidence>
<keyword evidence="3" id="KW-1185">Reference proteome</keyword>
<evidence type="ECO:0000313" key="3">
    <source>
        <dbReference type="Proteomes" id="UP001246690"/>
    </source>
</evidence>
<reference evidence="2 3" key="1">
    <citation type="submission" date="2023-09" db="EMBL/GenBank/DDBJ databases">
        <title>Buttiauxella selenatireducens sp. nov., isolated from the rhizosphere of Cardamine hupingshanesis.</title>
        <authorList>
            <person name="Zhang S."/>
            <person name="Xu Z."/>
            <person name="Wang H."/>
            <person name="Guo Y."/>
        </authorList>
    </citation>
    <scope>NUCLEOTIDE SEQUENCE [LARGE SCALE GENOMIC DNA]</scope>
    <source>
        <strain evidence="2 3">R73</strain>
    </source>
</reference>
<keyword evidence="1" id="KW-0812">Transmembrane</keyword>
<protein>
    <submittedName>
        <fullName evidence="2">Uncharacterized protein</fullName>
    </submittedName>
</protein>
<dbReference type="EMBL" id="CP133838">
    <property type="protein sequence ID" value="WMY72575.1"/>
    <property type="molecule type" value="Genomic_DNA"/>
</dbReference>
<evidence type="ECO:0000313" key="2">
    <source>
        <dbReference type="EMBL" id="WMY72575.1"/>
    </source>
</evidence>